<accession>A0A7U4SSF3</accession>
<evidence type="ECO:0000313" key="2">
    <source>
        <dbReference type="Proteomes" id="UP000594943"/>
    </source>
</evidence>
<accession>A0A7T2U3P1</accession>
<dbReference type="SUPFAM" id="SSF56300">
    <property type="entry name" value="Metallo-dependent phosphatases"/>
    <property type="match status" value="1"/>
</dbReference>
<dbReference type="AlphaFoldDB" id="A0A7U4SSF3"/>
<dbReference type="InterPro" id="IPR029052">
    <property type="entry name" value="Metallo-depent_PP-like"/>
</dbReference>
<proteinExistence type="predicted"/>
<organism evidence="1 2">
    <name type="scientific">Burkholderia humptydooensis</name>
    <dbReference type="NCBI Taxonomy" id="430531"/>
    <lineage>
        <taxon>Bacteria</taxon>
        <taxon>Pseudomonadati</taxon>
        <taxon>Pseudomonadota</taxon>
        <taxon>Betaproteobacteria</taxon>
        <taxon>Burkholderiales</taxon>
        <taxon>Burkholderiaceae</taxon>
        <taxon>Burkholderia</taxon>
        <taxon>pseudomallei group</taxon>
    </lineage>
</organism>
<gene>
    <name evidence="1" type="ORF">I6G56_08760</name>
</gene>
<dbReference type="Proteomes" id="UP000594943">
    <property type="component" value="Chromosome 1"/>
</dbReference>
<dbReference type="EMBL" id="CP065686">
    <property type="protein sequence ID" value="QPS45126.1"/>
    <property type="molecule type" value="Genomic_DNA"/>
</dbReference>
<protein>
    <submittedName>
        <fullName evidence="1">Uncharacterized protein</fullName>
    </submittedName>
</protein>
<evidence type="ECO:0000313" key="1">
    <source>
        <dbReference type="EMBL" id="QPS45126.1"/>
    </source>
</evidence>
<dbReference type="KEGG" id="bhg:I6G56_08760"/>
<name>A0A7U4SSF3_9BURK</name>
<reference evidence="1 2" key="1">
    <citation type="submission" date="2020-12" db="EMBL/GenBank/DDBJ databases">
        <title>FDA dAtabase for Regulatory Grade micrObial Sequences (FDA-ARGOS): Supporting development and validation of Infectious Disease Dx tests.</title>
        <authorList>
            <person name="Nelson B."/>
            <person name="Plummer A."/>
            <person name="Tallon L."/>
            <person name="Sadzewicz L."/>
            <person name="Zhao X."/>
            <person name="Boylan J."/>
            <person name="Ott S."/>
            <person name="Bowen H."/>
            <person name="Vavikolanu K."/>
            <person name="Mehta A."/>
            <person name="Aluvathingal J."/>
            <person name="Nadendla S."/>
            <person name="Myers T."/>
            <person name="Yan Y."/>
            <person name="Sichtig H."/>
        </authorList>
    </citation>
    <scope>NUCLEOTIDE SEQUENCE [LARGE SCALE GENOMIC DNA]</scope>
    <source>
        <strain evidence="1 2">FDAARGOS_899</strain>
    </source>
</reference>
<sequence>MQVSRKDFSDKEIQDAYADAEGRMAKAASLLTELGRGAVSPQLARYWVSKLDSTELPQEQDRVKELAALRNTRTENNRLRRALDEALGRVGTREALLDGIADAVRTLSTKRVALLRQRMPVSLKGTPLTVEVLLSDLQIGKLSGTYNTDIAFNRLRELGSALVFQIKQKIDAGYNVERVILAIIGDIIESDKKHDNSARATDTGTAQQIHDATVGIFEFILKPLAQLGIQLDVPCVTGNHDWDGHGITQFRPGREQLSYPLYKALEMLCRTARMDHVTFDIPDGVFTTAHIYGQTVLYEHGVGVAVTEAAMKAHKIKRSEQLGKYITFFRMGDKHNVCSFNSGQYVVNGAFFGSDNEGVEYSSIAGFSSVPAQWMGFHTPRDDSRFTLYDSFVIQLAHVN</sequence>
<dbReference type="RefSeq" id="WP_009916617.1">
    <property type="nucleotide sequence ID" value="NZ_CP013380.1"/>
</dbReference>